<organism evidence="1 2">
    <name type="scientific">Leucogyrophana mollusca</name>
    <dbReference type="NCBI Taxonomy" id="85980"/>
    <lineage>
        <taxon>Eukaryota</taxon>
        <taxon>Fungi</taxon>
        <taxon>Dikarya</taxon>
        <taxon>Basidiomycota</taxon>
        <taxon>Agaricomycotina</taxon>
        <taxon>Agaricomycetes</taxon>
        <taxon>Agaricomycetidae</taxon>
        <taxon>Boletales</taxon>
        <taxon>Boletales incertae sedis</taxon>
        <taxon>Leucogyrophana</taxon>
    </lineage>
</organism>
<sequence>MYCSIYSLLLSVLASSLVFPVNAKHSSSSLSHARRSLSLKNRAPDDGLLGGVGGVLGGVGSDGGGLLGGELPLEHRLSFPRVQPQPAALPRRQLSPPLLRLSPPLPPVQQHLPVMDFWVSGLVVRLPQLVLAVMDYWVLASVALPRLRPHRRPLVSLHPRHPLQPQPLLPLPLRRVTVFLGSALVALRPRRVLLHPHQLLAKIPP</sequence>
<protein>
    <submittedName>
        <fullName evidence="1">Uncharacterized protein</fullName>
    </submittedName>
</protein>
<keyword evidence="2" id="KW-1185">Reference proteome</keyword>
<dbReference type="Proteomes" id="UP000790709">
    <property type="component" value="Unassembled WGS sequence"/>
</dbReference>
<accession>A0ACB8BLY4</accession>
<comment type="caution">
    <text evidence="1">The sequence shown here is derived from an EMBL/GenBank/DDBJ whole genome shotgun (WGS) entry which is preliminary data.</text>
</comment>
<reference evidence="1" key="1">
    <citation type="journal article" date="2021" name="New Phytol.">
        <title>Evolutionary innovations through gain and loss of genes in the ectomycorrhizal Boletales.</title>
        <authorList>
            <person name="Wu G."/>
            <person name="Miyauchi S."/>
            <person name="Morin E."/>
            <person name="Kuo A."/>
            <person name="Drula E."/>
            <person name="Varga T."/>
            <person name="Kohler A."/>
            <person name="Feng B."/>
            <person name="Cao Y."/>
            <person name="Lipzen A."/>
            <person name="Daum C."/>
            <person name="Hundley H."/>
            <person name="Pangilinan J."/>
            <person name="Johnson J."/>
            <person name="Barry K."/>
            <person name="LaButti K."/>
            <person name="Ng V."/>
            <person name="Ahrendt S."/>
            <person name="Min B."/>
            <person name="Choi I.G."/>
            <person name="Park H."/>
            <person name="Plett J.M."/>
            <person name="Magnuson J."/>
            <person name="Spatafora J.W."/>
            <person name="Nagy L.G."/>
            <person name="Henrissat B."/>
            <person name="Grigoriev I.V."/>
            <person name="Yang Z.L."/>
            <person name="Xu J."/>
            <person name="Martin F.M."/>
        </authorList>
    </citation>
    <scope>NUCLEOTIDE SEQUENCE</scope>
    <source>
        <strain evidence="1">KUC20120723A-06</strain>
    </source>
</reference>
<dbReference type="EMBL" id="MU266393">
    <property type="protein sequence ID" value="KAH7925877.1"/>
    <property type="molecule type" value="Genomic_DNA"/>
</dbReference>
<proteinExistence type="predicted"/>
<evidence type="ECO:0000313" key="1">
    <source>
        <dbReference type="EMBL" id="KAH7925877.1"/>
    </source>
</evidence>
<gene>
    <name evidence="1" type="ORF">BV22DRAFT_400619</name>
</gene>
<evidence type="ECO:0000313" key="2">
    <source>
        <dbReference type="Proteomes" id="UP000790709"/>
    </source>
</evidence>
<name>A0ACB8BLY4_9AGAM</name>